<sequence length="325" mass="37697">MGSSHNQCRILTKCIVFLFIFVSCQPQTTTNKQTKTSNEIDTPTEQPVVVIDPLTIDSALDALPILPKDSDSLRIVAVKDTVPKKPLVLTNRKITDSLRRVLDTKPKHIYLTFDDGPLIGSRAIDSIITARNIKINAFLIGKHAHMSKHLNKSYQIYYNNPLVDCYNHSFTHANNRFQFFYSNPQSAFEDFDRNEKDLELKYKIVRMPGRNIWYFDDIRRVDLSTGGSTADMLYSHGYKIYGWDVEWRINGVTGKPVQTVDQVYTRIKNYMNNKSSLFPNNVVLLMHDDMFQNKLGQKQLSALLDSLQQHKDYTFEFMRDYPFKY</sequence>
<feature type="domain" description="NodB homology" evidence="1">
    <location>
        <begin position="107"/>
        <end position="316"/>
    </location>
</feature>
<dbReference type="EMBL" id="PRDK01000009">
    <property type="protein sequence ID" value="MBE8715232.1"/>
    <property type="molecule type" value="Genomic_DNA"/>
</dbReference>
<evidence type="ECO:0000259" key="1">
    <source>
        <dbReference type="PROSITE" id="PS51677"/>
    </source>
</evidence>
<organism evidence="2 3">
    <name type="scientific">Sphingobacterium hungaricum</name>
    <dbReference type="NCBI Taxonomy" id="2082723"/>
    <lineage>
        <taxon>Bacteria</taxon>
        <taxon>Pseudomonadati</taxon>
        <taxon>Bacteroidota</taxon>
        <taxon>Sphingobacteriia</taxon>
        <taxon>Sphingobacteriales</taxon>
        <taxon>Sphingobacteriaceae</taxon>
        <taxon>Sphingobacterium</taxon>
    </lineage>
</organism>
<dbReference type="InterPro" id="IPR011330">
    <property type="entry name" value="Glyco_hydro/deAcase_b/a-brl"/>
</dbReference>
<reference evidence="2" key="1">
    <citation type="submission" date="2018-02" db="EMBL/GenBank/DDBJ databases">
        <authorList>
            <person name="Vasarhelyi B.M."/>
            <person name="Deshmukh S."/>
            <person name="Balint B."/>
            <person name="Kukolya J."/>
        </authorList>
    </citation>
    <scope>NUCLEOTIDE SEQUENCE</scope>
    <source>
        <strain evidence="2">KB22</strain>
    </source>
</reference>
<dbReference type="Proteomes" id="UP000616201">
    <property type="component" value="Unassembled WGS sequence"/>
</dbReference>
<dbReference type="GO" id="GO:0016810">
    <property type="term" value="F:hydrolase activity, acting on carbon-nitrogen (but not peptide) bonds"/>
    <property type="evidence" value="ECO:0007669"/>
    <property type="project" value="InterPro"/>
</dbReference>
<comment type="caution">
    <text evidence="2">The sequence shown here is derived from an EMBL/GenBank/DDBJ whole genome shotgun (WGS) entry which is preliminary data.</text>
</comment>
<evidence type="ECO:0000313" key="2">
    <source>
        <dbReference type="EMBL" id="MBE8715232.1"/>
    </source>
</evidence>
<dbReference type="Gene3D" id="3.20.20.370">
    <property type="entry name" value="Glycoside hydrolase/deacetylase"/>
    <property type="match status" value="1"/>
</dbReference>
<dbReference type="InterPro" id="IPR002509">
    <property type="entry name" value="NODB_dom"/>
</dbReference>
<gene>
    <name evidence="2" type="ORF">C4F49_16230</name>
</gene>
<proteinExistence type="predicted"/>
<dbReference type="Pfam" id="PF01522">
    <property type="entry name" value="Polysacc_deac_1"/>
    <property type="match status" value="1"/>
</dbReference>
<dbReference type="GO" id="GO:0005975">
    <property type="term" value="P:carbohydrate metabolic process"/>
    <property type="evidence" value="ECO:0007669"/>
    <property type="project" value="InterPro"/>
</dbReference>
<dbReference type="PROSITE" id="PS51677">
    <property type="entry name" value="NODB"/>
    <property type="match status" value="1"/>
</dbReference>
<keyword evidence="3" id="KW-1185">Reference proteome</keyword>
<evidence type="ECO:0000313" key="3">
    <source>
        <dbReference type="Proteomes" id="UP000616201"/>
    </source>
</evidence>
<dbReference type="SUPFAM" id="SSF88713">
    <property type="entry name" value="Glycoside hydrolase/deacetylase"/>
    <property type="match status" value="1"/>
</dbReference>
<protein>
    <recommendedName>
        <fullName evidence="1">NodB homology domain-containing protein</fullName>
    </recommendedName>
</protein>
<name>A0A928V2C5_9SPHI</name>
<dbReference type="AlphaFoldDB" id="A0A928V2C5"/>
<accession>A0A928V2C5</accession>